<dbReference type="PROSITE" id="PS51419">
    <property type="entry name" value="RAB"/>
    <property type="match status" value="1"/>
</dbReference>
<dbReference type="SUPFAM" id="SSF52540">
    <property type="entry name" value="P-loop containing nucleoside triphosphate hydrolases"/>
    <property type="match status" value="1"/>
</dbReference>
<feature type="signal peptide" evidence="4">
    <location>
        <begin position="1"/>
        <end position="17"/>
    </location>
</feature>
<feature type="compositionally biased region" description="Low complexity" evidence="3">
    <location>
        <begin position="219"/>
        <end position="250"/>
    </location>
</feature>
<evidence type="ECO:0000256" key="2">
    <source>
        <dbReference type="ARBA" id="ARBA00022553"/>
    </source>
</evidence>
<sequence length="325" mass="36446">MEVELLTALLTAVVVSTIKTNNSSNLSNNINNNISISQSCLLTSMTSPKKGRVGASAAQQLHHQQLHHKQPPPADVYVVVYSVENRNSFEIAVDHLFNLNHVTTSKSMTSSNTSSEKRNSWRFLDDGTFPVLLVANKVDLVRSRDVLEQEGKLMAEMYRVHKYLEVSVEIGHEVDSLIRTSLKLLAMTSSTSSATSSLPESSSIYDESFSAFKPYVRDNNSNNNNNFNNKNNNNNNSNNKNKNNSNNNKSNMKHQVHYDCATEKSFKRLSERATTSHKTTKQKHQNLNKSELRYEEGKCSCCCASTSSQHEEQSQYSKSCSDLSH</sequence>
<dbReference type="STRING" id="6412.T1F583"/>
<dbReference type="GO" id="GO:0003924">
    <property type="term" value="F:GTPase activity"/>
    <property type="evidence" value="ECO:0007669"/>
    <property type="project" value="InterPro"/>
</dbReference>
<reference evidence="5 7" key="2">
    <citation type="journal article" date="2013" name="Nature">
        <title>Insights into bilaterian evolution from three spiralian genomes.</title>
        <authorList>
            <person name="Simakov O."/>
            <person name="Marletaz F."/>
            <person name="Cho S.J."/>
            <person name="Edsinger-Gonzales E."/>
            <person name="Havlak P."/>
            <person name="Hellsten U."/>
            <person name="Kuo D.H."/>
            <person name="Larsson T."/>
            <person name="Lv J."/>
            <person name="Arendt D."/>
            <person name="Savage R."/>
            <person name="Osoegawa K."/>
            <person name="de Jong P."/>
            <person name="Grimwood J."/>
            <person name="Chapman J.A."/>
            <person name="Shapiro H."/>
            <person name="Aerts A."/>
            <person name="Otillar R.P."/>
            <person name="Terry A.Y."/>
            <person name="Boore J.L."/>
            <person name="Grigoriev I.V."/>
            <person name="Lindberg D.R."/>
            <person name="Seaver E.C."/>
            <person name="Weisblat D.A."/>
            <person name="Putnam N.H."/>
            <person name="Rokhsar D.S."/>
        </authorList>
    </citation>
    <scope>NUCLEOTIDE SEQUENCE</scope>
</reference>
<dbReference type="GO" id="GO:0005886">
    <property type="term" value="C:plasma membrane"/>
    <property type="evidence" value="ECO:0000318"/>
    <property type="project" value="GO_Central"/>
</dbReference>
<proteinExistence type="inferred from homology"/>
<evidence type="ECO:0000313" key="7">
    <source>
        <dbReference type="Proteomes" id="UP000015101"/>
    </source>
</evidence>
<dbReference type="Gene3D" id="3.40.50.300">
    <property type="entry name" value="P-loop containing nucleotide triphosphate hydrolases"/>
    <property type="match status" value="1"/>
</dbReference>
<keyword evidence="7" id="KW-1185">Reference proteome</keyword>
<dbReference type="EMBL" id="AMQM01004174">
    <property type="status" value="NOT_ANNOTATED_CDS"/>
    <property type="molecule type" value="Genomic_DNA"/>
</dbReference>
<dbReference type="GeneID" id="20203982"/>
<dbReference type="PANTHER" id="PTHR45775">
    <property type="entry name" value="RAD, GEM/KIR FAMILY MEMBER 2, ISOFORM C"/>
    <property type="match status" value="1"/>
</dbReference>
<evidence type="ECO:0000256" key="3">
    <source>
        <dbReference type="SAM" id="MobiDB-lite"/>
    </source>
</evidence>
<feature type="compositionally biased region" description="Polar residues" evidence="3">
    <location>
        <begin position="314"/>
        <end position="325"/>
    </location>
</feature>
<dbReference type="PANTHER" id="PTHR45775:SF6">
    <property type="entry name" value="RAD, GEM_KIR FAMILY MEMBER 2, ISOFORM C"/>
    <property type="match status" value="1"/>
</dbReference>
<dbReference type="Pfam" id="PF00071">
    <property type="entry name" value="Ras"/>
    <property type="match status" value="1"/>
</dbReference>
<dbReference type="EMBL" id="KB096457">
    <property type="protein sequence ID" value="ESO04692.1"/>
    <property type="molecule type" value="Genomic_DNA"/>
</dbReference>
<dbReference type="EnsemblMetazoa" id="HelroT172362">
    <property type="protein sequence ID" value="HelroP172362"/>
    <property type="gene ID" value="HelroG172362"/>
</dbReference>
<evidence type="ECO:0000313" key="6">
    <source>
        <dbReference type="EnsemblMetazoa" id="HelroP172362"/>
    </source>
</evidence>
<feature type="region of interest" description="Disordered" evidence="3">
    <location>
        <begin position="215"/>
        <end position="252"/>
    </location>
</feature>
<keyword evidence="2" id="KW-0597">Phosphoprotein</keyword>
<dbReference type="HOGENOM" id="CLU_856000_0_0_1"/>
<dbReference type="Proteomes" id="UP000015101">
    <property type="component" value="Unassembled WGS sequence"/>
</dbReference>
<dbReference type="SMART" id="SM00173">
    <property type="entry name" value="RAS"/>
    <property type="match status" value="1"/>
</dbReference>
<dbReference type="InterPro" id="IPR027417">
    <property type="entry name" value="P-loop_NTPase"/>
</dbReference>
<dbReference type="RefSeq" id="XP_009017271.1">
    <property type="nucleotide sequence ID" value="XM_009019023.1"/>
</dbReference>
<keyword evidence="4" id="KW-0732">Signal</keyword>
<dbReference type="KEGG" id="hro:HELRODRAFT_172362"/>
<name>T1F583_HELRO</name>
<accession>T1F583</accession>
<reference evidence="6" key="3">
    <citation type="submission" date="2015-06" db="UniProtKB">
        <authorList>
            <consortium name="EnsemblMetazoa"/>
        </authorList>
    </citation>
    <scope>IDENTIFICATION</scope>
</reference>
<dbReference type="GO" id="GO:0005246">
    <property type="term" value="F:calcium channel regulator activity"/>
    <property type="evidence" value="ECO:0000318"/>
    <property type="project" value="GO_Central"/>
</dbReference>
<dbReference type="CTD" id="20203982"/>
<dbReference type="OrthoDB" id="5239715at2759"/>
<dbReference type="InParanoid" id="T1F583"/>
<evidence type="ECO:0000313" key="5">
    <source>
        <dbReference type="EMBL" id="ESO04692.1"/>
    </source>
</evidence>
<gene>
    <name evidence="6" type="primary">20203982</name>
    <name evidence="5" type="ORF">HELRODRAFT_172362</name>
</gene>
<comment type="similarity">
    <text evidence="1">Belongs to the small GTPase superfamily. RGK family.</text>
</comment>
<dbReference type="InterPro" id="IPR001806">
    <property type="entry name" value="Small_GTPase"/>
</dbReference>
<feature type="region of interest" description="Disordered" evidence="3">
    <location>
        <begin position="306"/>
        <end position="325"/>
    </location>
</feature>
<evidence type="ECO:0000256" key="4">
    <source>
        <dbReference type="SAM" id="SignalP"/>
    </source>
</evidence>
<protein>
    <recommendedName>
        <fullName evidence="8">Small monomeric GTPase</fullName>
    </recommendedName>
</protein>
<dbReference type="GO" id="GO:0005525">
    <property type="term" value="F:GTP binding"/>
    <property type="evidence" value="ECO:0000318"/>
    <property type="project" value="GO_Central"/>
</dbReference>
<evidence type="ECO:0000256" key="1">
    <source>
        <dbReference type="ARBA" id="ARBA00008846"/>
    </source>
</evidence>
<reference evidence="7" key="1">
    <citation type="submission" date="2012-12" db="EMBL/GenBank/DDBJ databases">
        <authorList>
            <person name="Hellsten U."/>
            <person name="Grimwood J."/>
            <person name="Chapman J.A."/>
            <person name="Shapiro H."/>
            <person name="Aerts A."/>
            <person name="Otillar R.P."/>
            <person name="Terry A.Y."/>
            <person name="Boore J.L."/>
            <person name="Simakov O."/>
            <person name="Marletaz F."/>
            <person name="Cho S.-J."/>
            <person name="Edsinger-Gonzales E."/>
            <person name="Havlak P."/>
            <person name="Kuo D.-H."/>
            <person name="Larsson T."/>
            <person name="Lv J."/>
            <person name="Arendt D."/>
            <person name="Savage R."/>
            <person name="Osoegawa K."/>
            <person name="de Jong P."/>
            <person name="Lindberg D.R."/>
            <person name="Seaver E.C."/>
            <person name="Weisblat D.A."/>
            <person name="Putnam N.H."/>
            <person name="Grigoriev I.V."/>
            <person name="Rokhsar D.S."/>
        </authorList>
    </citation>
    <scope>NUCLEOTIDE SEQUENCE</scope>
</reference>
<evidence type="ECO:0008006" key="8">
    <source>
        <dbReference type="Google" id="ProtNLM"/>
    </source>
</evidence>
<dbReference type="InterPro" id="IPR051641">
    <property type="entry name" value="RGK_GTP-binding_reg"/>
</dbReference>
<organism evidence="6 7">
    <name type="scientific">Helobdella robusta</name>
    <name type="common">Californian leech</name>
    <dbReference type="NCBI Taxonomy" id="6412"/>
    <lineage>
        <taxon>Eukaryota</taxon>
        <taxon>Metazoa</taxon>
        <taxon>Spiralia</taxon>
        <taxon>Lophotrochozoa</taxon>
        <taxon>Annelida</taxon>
        <taxon>Clitellata</taxon>
        <taxon>Hirudinea</taxon>
        <taxon>Rhynchobdellida</taxon>
        <taxon>Glossiphoniidae</taxon>
        <taxon>Helobdella</taxon>
    </lineage>
</organism>
<dbReference type="AlphaFoldDB" id="T1F583"/>
<feature type="chain" id="PRO_5010980245" description="Small monomeric GTPase" evidence="4">
    <location>
        <begin position="18"/>
        <end position="325"/>
    </location>
</feature>